<organism evidence="1 2">
    <name type="scientific">Streptomyces olivaceiscleroticus</name>
    <dbReference type="NCBI Taxonomy" id="68245"/>
    <lineage>
        <taxon>Bacteria</taxon>
        <taxon>Bacillati</taxon>
        <taxon>Actinomycetota</taxon>
        <taxon>Actinomycetes</taxon>
        <taxon>Kitasatosporales</taxon>
        <taxon>Streptomycetaceae</taxon>
        <taxon>Streptomyces</taxon>
    </lineage>
</organism>
<name>A0ABN1BMS0_9ACTN</name>
<comment type="caution">
    <text evidence="1">The sequence shown here is derived from an EMBL/GenBank/DDBJ whole genome shotgun (WGS) entry which is preliminary data.</text>
</comment>
<keyword evidence="2" id="KW-1185">Reference proteome</keyword>
<proteinExistence type="predicted"/>
<reference evidence="1 2" key="1">
    <citation type="journal article" date="2019" name="Int. J. Syst. Evol. Microbiol.">
        <title>The Global Catalogue of Microorganisms (GCM) 10K type strain sequencing project: providing services to taxonomists for standard genome sequencing and annotation.</title>
        <authorList>
            <consortium name="The Broad Institute Genomics Platform"/>
            <consortium name="The Broad Institute Genome Sequencing Center for Infectious Disease"/>
            <person name="Wu L."/>
            <person name="Ma J."/>
        </authorList>
    </citation>
    <scope>NUCLEOTIDE SEQUENCE [LARGE SCALE GENOMIC DNA]</scope>
    <source>
        <strain evidence="1 2">JCM 4805</strain>
    </source>
</reference>
<dbReference type="Proteomes" id="UP001500909">
    <property type="component" value="Unassembled WGS sequence"/>
</dbReference>
<dbReference type="RefSeq" id="WP_346100483.1">
    <property type="nucleotide sequence ID" value="NZ_BAAABY010000070.1"/>
</dbReference>
<dbReference type="EMBL" id="BAAABY010000070">
    <property type="protein sequence ID" value="GAA0501124.1"/>
    <property type="molecule type" value="Genomic_DNA"/>
</dbReference>
<protein>
    <submittedName>
        <fullName evidence="1">Uncharacterized protein</fullName>
    </submittedName>
</protein>
<evidence type="ECO:0000313" key="2">
    <source>
        <dbReference type="Proteomes" id="UP001500909"/>
    </source>
</evidence>
<gene>
    <name evidence="1" type="ORF">GCM10010361_78330</name>
</gene>
<evidence type="ECO:0000313" key="1">
    <source>
        <dbReference type="EMBL" id="GAA0501124.1"/>
    </source>
</evidence>
<sequence length="119" mass="13567">MTDHAAEVARIEAERALLPKEERQRLEAADAPMLRIQLLHTLERAKKAERALGHLTDRYREHEDTIARVQALHAPVQHMGRTWCGECSVRRSTGPKSEEWVAFVPHPCPTLDALENKES</sequence>
<accession>A0ABN1BMS0</accession>